<protein>
    <submittedName>
        <fullName evidence="1">Uncharacterized protein</fullName>
    </submittedName>
</protein>
<dbReference type="Proteomes" id="UP001422759">
    <property type="component" value="Unassembled WGS sequence"/>
</dbReference>
<organism evidence="1 2">
    <name type="scientific">Kitasatospora kazusensis</name>
    <dbReference type="NCBI Taxonomy" id="407974"/>
    <lineage>
        <taxon>Bacteria</taxon>
        <taxon>Bacillati</taxon>
        <taxon>Actinomycetota</taxon>
        <taxon>Actinomycetes</taxon>
        <taxon>Kitasatosporales</taxon>
        <taxon>Streptomycetaceae</taxon>
        <taxon>Kitasatospora</taxon>
    </lineage>
</organism>
<keyword evidence="2" id="KW-1185">Reference proteome</keyword>
<name>A0ABP5M414_9ACTN</name>
<accession>A0ABP5M414</accession>
<dbReference type="EMBL" id="BAAANT010000059">
    <property type="protein sequence ID" value="GAA2157452.1"/>
    <property type="molecule type" value="Genomic_DNA"/>
</dbReference>
<evidence type="ECO:0000313" key="1">
    <source>
        <dbReference type="EMBL" id="GAA2157452.1"/>
    </source>
</evidence>
<comment type="caution">
    <text evidence="1">The sequence shown here is derived from an EMBL/GenBank/DDBJ whole genome shotgun (WGS) entry which is preliminary data.</text>
</comment>
<gene>
    <name evidence="1" type="ORF">GCM10009760_59660</name>
</gene>
<dbReference type="RefSeq" id="WP_344469299.1">
    <property type="nucleotide sequence ID" value="NZ_BAAANT010000059.1"/>
</dbReference>
<proteinExistence type="predicted"/>
<evidence type="ECO:0000313" key="2">
    <source>
        <dbReference type="Proteomes" id="UP001422759"/>
    </source>
</evidence>
<reference evidence="2" key="1">
    <citation type="journal article" date="2019" name="Int. J. Syst. Evol. Microbiol.">
        <title>The Global Catalogue of Microorganisms (GCM) 10K type strain sequencing project: providing services to taxonomists for standard genome sequencing and annotation.</title>
        <authorList>
            <consortium name="The Broad Institute Genomics Platform"/>
            <consortium name="The Broad Institute Genome Sequencing Center for Infectious Disease"/>
            <person name="Wu L."/>
            <person name="Ma J."/>
        </authorList>
    </citation>
    <scope>NUCLEOTIDE SEQUENCE [LARGE SCALE GENOMIC DNA]</scope>
    <source>
        <strain evidence="2">JCM 14560</strain>
    </source>
</reference>
<sequence>MLLVHLALAGPPGAPGTRDEAAALQDALWAHAAPHHALEHVRVQCAPHGLGVALFIRTSSDTAARRQASDLLAHVLGTVPGACRYSVIAGPAVST</sequence>